<comment type="caution">
    <text evidence="1">The sequence shown here is derived from an EMBL/GenBank/DDBJ whole genome shotgun (WGS) entry which is preliminary data.</text>
</comment>
<accession>A0A059G8Q7</accession>
<organism evidence="1 2">
    <name type="scientific">Hyphomonas oceanitis SCH89</name>
    <dbReference type="NCBI Taxonomy" id="1280953"/>
    <lineage>
        <taxon>Bacteria</taxon>
        <taxon>Pseudomonadati</taxon>
        <taxon>Pseudomonadota</taxon>
        <taxon>Alphaproteobacteria</taxon>
        <taxon>Hyphomonadales</taxon>
        <taxon>Hyphomonadaceae</taxon>
        <taxon>Hyphomonas</taxon>
    </lineage>
</organism>
<reference evidence="1 2" key="1">
    <citation type="journal article" date="2014" name="Antonie Van Leeuwenhoek">
        <title>Hyphomonas beringensis sp. nov. and Hyphomonas chukchiensis sp. nov., isolated from surface seawater of the Bering Sea and Chukchi Sea.</title>
        <authorList>
            <person name="Li C."/>
            <person name="Lai Q."/>
            <person name="Li G."/>
            <person name="Dong C."/>
            <person name="Wang J."/>
            <person name="Liao Y."/>
            <person name="Shao Z."/>
        </authorList>
    </citation>
    <scope>NUCLEOTIDE SEQUENCE [LARGE SCALE GENOMIC DNA]</scope>
    <source>
        <strain evidence="1 2">SCH89</strain>
    </source>
</reference>
<gene>
    <name evidence="1" type="ORF">HOC_07857</name>
</gene>
<dbReference type="Proteomes" id="UP000024942">
    <property type="component" value="Unassembled WGS sequence"/>
</dbReference>
<dbReference type="OrthoDB" id="7620163at2"/>
<protein>
    <submittedName>
        <fullName evidence="1">Uncharacterized protein</fullName>
    </submittedName>
</protein>
<sequence>MIESVIIALIRQAALLTKPQQEEFTTKAAEALATLIKSTETAIDDELVRQVGLPVGGMIISKLTALV</sequence>
<dbReference type="EMBL" id="ARYL01000010">
    <property type="protein sequence ID" value="KDA02843.1"/>
    <property type="molecule type" value="Genomic_DNA"/>
</dbReference>
<evidence type="ECO:0000313" key="1">
    <source>
        <dbReference type="EMBL" id="KDA02843.1"/>
    </source>
</evidence>
<dbReference type="AlphaFoldDB" id="A0A059G8Q7"/>
<proteinExistence type="predicted"/>
<dbReference type="PATRIC" id="fig|1280953.3.peg.1587"/>
<evidence type="ECO:0000313" key="2">
    <source>
        <dbReference type="Proteomes" id="UP000024942"/>
    </source>
</evidence>
<keyword evidence="2" id="KW-1185">Reference proteome</keyword>
<name>A0A059G8Q7_9PROT</name>